<accession>A0ABS6XQ59</accession>
<dbReference type="Proteomes" id="UP001197214">
    <property type="component" value="Unassembled WGS sequence"/>
</dbReference>
<organism evidence="2 3">
    <name type="scientific">Stakelama flava</name>
    <dbReference type="NCBI Taxonomy" id="2860338"/>
    <lineage>
        <taxon>Bacteria</taxon>
        <taxon>Pseudomonadati</taxon>
        <taxon>Pseudomonadota</taxon>
        <taxon>Alphaproteobacteria</taxon>
        <taxon>Sphingomonadales</taxon>
        <taxon>Sphingomonadaceae</taxon>
        <taxon>Stakelama</taxon>
    </lineage>
</organism>
<reference evidence="2 3" key="1">
    <citation type="submission" date="2021-07" db="EMBL/GenBank/DDBJ databases">
        <title>Stakelama flava sp. nov., a novel endophytic bacterium isolated from branch of Kandelia candel.</title>
        <authorList>
            <person name="Tuo L."/>
        </authorList>
    </citation>
    <scope>NUCLEOTIDE SEQUENCE [LARGE SCALE GENOMIC DNA]</scope>
    <source>
        <strain evidence="2 3">CBK3Z-3</strain>
    </source>
</reference>
<keyword evidence="3" id="KW-1185">Reference proteome</keyword>
<dbReference type="PANTHER" id="PTHR47129">
    <property type="entry name" value="QUINONE OXIDOREDUCTASE 2"/>
    <property type="match status" value="1"/>
</dbReference>
<dbReference type="RefSeq" id="WP_219239455.1">
    <property type="nucleotide sequence ID" value="NZ_JAHWZX010000025.1"/>
</dbReference>
<dbReference type="InterPro" id="IPR052718">
    <property type="entry name" value="NmrA-type_oxidoreductase"/>
</dbReference>
<dbReference type="CDD" id="cd05269">
    <property type="entry name" value="TMR_SDR_a"/>
    <property type="match status" value="1"/>
</dbReference>
<feature type="domain" description="NAD(P)-binding" evidence="1">
    <location>
        <begin position="6"/>
        <end position="183"/>
    </location>
</feature>
<evidence type="ECO:0000313" key="2">
    <source>
        <dbReference type="EMBL" id="MBW4332354.1"/>
    </source>
</evidence>
<dbReference type="PANTHER" id="PTHR47129:SF1">
    <property type="entry name" value="NMRA-LIKE DOMAIN-CONTAINING PROTEIN"/>
    <property type="match status" value="1"/>
</dbReference>
<gene>
    <name evidence="2" type="ORF">KY084_16005</name>
</gene>
<dbReference type="Pfam" id="PF13460">
    <property type="entry name" value="NAD_binding_10"/>
    <property type="match status" value="1"/>
</dbReference>
<evidence type="ECO:0000313" key="3">
    <source>
        <dbReference type="Proteomes" id="UP001197214"/>
    </source>
</evidence>
<protein>
    <submittedName>
        <fullName evidence="2">SDR family oxidoreductase</fullName>
    </submittedName>
</protein>
<comment type="caution">
    <text evidence="2">The sequence shown here is derived from an EMBL/GenBank/DDBJ whole genome shotgun (WGS) entry which is preliminary data.</text>
</comment>
<evidence type="ECO:0000259" key="1">
    <source>
        <dbReference type="Pfam" id="PF13460"/>
    </source>
</evidence>
<name>A0ABS6XQ59_9SPHN</name>
<dbReference type="EMBL" id="JAHWZX010000025">
    <property type="protein sequence ID" value="MBW4332354.1"/>
    <property type="molecule type" value="Genomic_DNA"/>
</dbReference>
<dbReference type="InterPro" id="IPR016040">
    <property type="entry name" value="NAD(P)-bd_dom"/>
</dbReference>
<sequence>MYAITGATGQLGRLVVEKLLETVPADQIVAAVRDPAKARDLSERGIVVREADYDRPETLEQAFAGVEKVLLISSSEVTGRFPQHKAVIEAAKKAGVRSIAYTSMLRADETNTKLGVEHAQTEQAIKDSGLEWTMLRNGWYTENHLLSLQPALEQGAFIGAAGEGRFSSAARADYAAAAAAVLTGDDHAQKVYELAADASFTLAELASEVSRQSGSEVAYNNLSETQYAEILAQFGLPPLMAEYLADADARASEGALHHDGNDLSRLIGRPTTPLADVVGTALAN</sequence>
<proteinExistence type="predicted"/>